<evidence type="ECO:0000256" key="3">
    <source>
        <dbReference type="ARBA" id="ARBA00022475"/>
    </source>
</evidence>
<keyword evidence="8" id="KW-1185">Reference proteome</keyword>
<evidence type="ECO:0000256" key="4">
    <source>
        <dbReference type="ARBA" id="ARBA00022692"/>
    </source>
</evidence>
<proteinExistence type="inferred from homology"/>
<reference evidence="8" key="1">
    <citation type="submission" date="2021-02" db="EMBL/GenBank/DDBJ databases">
        <title>Leucobacter sp. CX169.</title>
        <authorList>
            <person name="Cheng Y."/>
        </authorList>
    </citation>
    <scope>NUCLEOTIDE SEQUENCE [LARGE SCALE GENOMIC DNA]</scope>
    <source>
        <strain evidence="8">JY899</strain>
    </source>
</reference>
<evidence type="ECO:0000256" key="6">
    <source>
        <dbReference type="ARBA" id="ARBA00023136"/>
    </source>
</evidence>
<accession>A0ABS2TES2</accession>
<dbReference type="InterPro" id="IPR002758">
    <property type="entry name" value="Cation_antiport_E"/>
</dbReference>
<comment type="caution">
    <text evidence="7">The sequence shown here is derived from an EMBL/GenBank/DDBJ whole genome shotgun (WGS) entry which is preliminary data.</text>
</comment>
<comment type="subcellular location">
    <subcellularLocation>
        <location evidence="1">Cell membrane</location>
        <topology evidence="1">Multi-pass membrane protein</topology>
    </subcellularLocation>
</comment>
<evidence type="ECO:0000256" key="1">
    <source>
        <dbReference type="ARBA" id="ARBA00004651"/>
    </source>
</evidence>
<keyword evidence="5" id="KW-1133">Transmembrane helix</keyword>
<dbReference type="PANTHER" id="PTHR34584:SF1">
    <property type="entry name" value="NA(+)_H(+) ANTIPORTER SUBUNIT E1"/>
    <property type="match status" value="1"/>
</dbReference>
<dbReference type="Pfam" id="PF01899">
    <property type="entry name" value="MNHE"/>
    <property type="match status" value="1"/>
</dbReference>
<keyword evidence="6" id="KW-0472">Membrane</keyword>
<organism evidence="7 8">
    <name type="scientific">Flaviflexus equikiangi</name>
    <dbReference type="NCBI Taxonomy" id="2758573"/>
    <lineage>
        <taxon>Bacteria</taxon>
        <taxon>Bacillati</taxon>
        <taxon>Actinomycetota</taxon>
        <taxon>Actinomycetes</taxon>
        <taxon>Actinomycetales</taxon>
        <taxon>Actinomycetaceae</taxon>
        <taxon>Flaviflexus</taxon>
    </lineage>
</organism>
<keyword evidence="4" id="KW-0812">Transmembrane</keyword>
<name>A0ABS2TES2_9ACTO</name>
<evidence type="ECO:0000313" key="8">
    <source>
        <dbReference type="Proteomes" id="UP000705983"/>
    </source>
</evidence>
<dbReference type="EMBL" id="JAFFJS010000001">
    <property type="protein sequence ID" value="MBM9432598.1"/>
    <property type="molecule type" value="Genomic_DNA"/>
</dbReference>
<evidence type="ECO:0000256" key="5">
    <source>
        <dbReference type="ARBA" id="ARBA00022989"/>
    </source>
</evidence>
<sequence>MSAFAAWFIAVFVKSSGTVLLDILVPGYQATPRIVRLPLGDVSSYHATTLSILITLTPGTVALGVTGDDTEGTTLLVHSLHHASSDEARDSLLDMNRRLARAYRIGGRNDS</sequence>
<dbReference type="PANTHER" id="PTHR34584">
    <property type="entry name" value="NA(+)/H(+) ANTIPORTER SUBUNIT E1"/>
    <property type="match status" value="1"/>
</dbReference>
<comment type="similarity">
    <text evidence="2">Belongs to the CPA3 antiporters (TC 2.A.63) subunit E family.</text>
</comment>
<keyword evidence="3" id="KW-1003">Cell membrane</keyword>
<evidence type="ECO:0000313" key="7">
    <source>
        <dbReference type="EMBL" id="MBM9432598.1"/>
    </source>
</evidence>
<evidence type="ECO:0000256" key="2">
    <source>
        <dbReference type="ARBA" id="ARBA00006228"/>
    </source>
</evidence>
<dbReference type="Proteomes" id="UP000705983">
    <property type="component" value="Unassembled WGS sequence"/>
</dbReference>
<protein>
    <submittedName>
        <fullName evidence="7">Na+/H+ antiporter subunit E</fullName>
    </submittedName>
</protein>
<gene>
    <name evidence="7" type="ORF">JVW63_02630</name>
</gene>